<dbReference type="Proteomes" id="UP000485058">
    <property type="component" value="Unassembled WGS sequence"/>
</dbReference>
<name>A0A6A0AMV1_HAELA</name>
<proteinExistence type="predicted"/>
<evidence type="ECO:0000313" key="1">
    <source>
        <dbReference type="EMBL" id="GFH33623.1"/>
    </source>
</evidence>
<gene>
    <name evidence="1" type="ORF">HaLaN_33021</name>
</gene>
<keyword evidence="2" id="KW-1185">Reference proteome</keyword>
<comment type="caution">
    <text evidence="1">The sequence shown here is derived from an EMBL/GenBank/DDBJ whole genome shotgun (WGS) entry which is preliminary data.</text>
</comment>
<evidence type="ECO:0000313" key="2">
    <source>
        <dbReference type="Proteomes" id="UP000485058"/>
    </source>
</evidence>
<feature type="non-terminal residue" evidence="1">
    <location>
        <position position="31"/>
    </location>
</feature>
<dbReference type="EMBL" id="BLLF01009124">
    <property type="protein sequence ID" value="GFH33623.1"/>
    <property type="molecule type" value="Genomic_DNA"/>
</dbReference>
<organism evidence="1 2">
    <name type="scientific">Haematococcus lacustris</name>
    <name type="common">Green alga</name>
    <name type="synonym">Haematococcus pluvialis</name>
    <dbReference type="NCBI Taxonomy" id="44745"/>
    <lineage>
        <taxon>Eukaryota</taxon>
        <taxon>Viridiplantae</taxon>
        <taxon>Chlorophyta</taxon>
        <taxon>core chlorophytes</taxon>
        <taxon>Chlorophyceae</taxon>
        <taxon>CS clade</taxon>
        <taxon>Chlamydomonadales</taxon>
        <taxon>Haematococcaceae</taxon>
        <taxon>Haematococcus</taxon>
    </lineage>
</organism>
<protein>
    <submittedName>
        <fullName evidence="1">Uncharacterized protein</fullName>
    </submittedName>
</protein>
<reference evidence="1 2" key="1">
    <citation type="submission" date="2020-02" db="EMBL/GenBank/DDBJ databases">
        <title>Draft genome sequence of Haematococcus lacustris strain NIES-144.</title>
        <authorList>
            <person name="Morimoto D."/>
            <person name="Nakagawa S."/>
            <person name="Yoshida T."/>
            <person name="Sawayama S."/>
        </authorList>
    </citation>
    <scope>NUCLEOTIDE SEQUENCE [LARGE SCALE GENOMIC DNA]</scope>
    <source>
        <strain evidence="1 2">NIES-144</strain>
    </source>
</reference>
<sequence length="31" mass="3090">GVGVAEMNAGVQPVIGVADTIKAPGTYVFEV</sequence>
<feature type="non-terminal residue" evidence="1">
    <location>
        <position position="1"/>
    </location>
</feature>
<dbReference type="AlphaFoldDB" id="A0A6A0AMV1"/>
<accession>A0A6A0AMV1</accession>